<accession>A0A8T0IHC9</accession>
<sequence length="120" mass="13364">MKEAGHCGGCWSGPLGVWSCCARLDWLKTERVLCLRLGGAQETCIARSFRNSATVPNGVDRRRTGVDVSCLRRGLCPTLEMMFCGRMLDFELASFVPVEDFLILLSGFRLLLKEAYSVKI</sequence>
<dbReference type="EMBL" id="CM026423">
    <property type="protein sequence ID" value="KAG0582732.1"/>
    <property type="molecule type" value="Genomic_DNA"/>
</dbReference>
<evidence type="ECO:0000313" key="2">
    <source>
        <dbReference type="Proteomes" id="UP000822688"/>
    </source>
</evidence>
<reference evidence="1" key="1">
    <citation type="submission" date="2020-06" db="EMBL/GenBank/DDBJ databases">
        <title>WGS assembly of Ceratodon purpureus strain R40.</title>
        <authorList>
            <person name="Carey S.B."/>
            <person name="Jenkins J."/>
            <person name="Shu S."/>
            <person name="Lovell J.T."/>
            <person name="Sreedasyam A."/>
            <person name="Maumus F."/>
            <person name="Tiley G.P."/>
            <person name="Fernandez-Pozo N."/>
            <person name="Barry K."/>
            <person name="Chen C."/>
            <person name="Wang M."/>
            <person name="Lipzen A."/>
            <person name="Daum C."/>
            <person name="Saski C.A."/>
            <person name="Payton A.C."/>
            <person name="Mcbreen J.C."/>
            <person name="Conrad R.E."/>
            <person name="Kollar L.M."/>
            <person name="Olsson S."/>
            <person name="Huttunen S."/>
            <person name="Landis J.B."/>
            <person name="Wickett N.J."/>
            <person name="Johnson M.G."/>
            <person name="Rensing S.A."/>
            <person name="Grimwood J."/>
            <person name="Schmutz J."/>
            <person name="Mcdaniel S.F."/>
        </authorList>
    </citation>
    <scope>NUCLEOTIDE SEQUENCE</scope>
    <source>
        <strain evidence="1">R40</strain>
    </source>
</reference>
<organism evidence="1 2">
    <name type="scientific">Ceratodon purpureus</name>
    <name type="common">Fire moss</name>
    <name type="synonym">Dicranum purpureum</name>
    <dbReference type="NCBI Taxonomy" id="3225"/>
    <lineage>
        <taxon>Eukaryota</taxon>
        <taxon>Viridiplantae</taxon>
        <taxon>Streptophyta</taxon>
        <taxon>Embryophyta</taxon>
        <taxon>Bryophyta</taxon>
        <taxon>Bryophytina</taxon>
        <taxon>Bryopsida</taxon>
        <taxon>Dicranidae</taxon>
        <taxon>Pseudoditrichales</taxon>
        <taxon>Ditrichaceae</taxon>
        <taxon>Ceratodon</taxon>
    </lineage>
</organism>
<comment type="caution">
    <text evidence="1">The sequence shown here is derived from an EMBL/GenBank/DDBJ whole genome shotgun (WGS) entry which is preliminary data.</text>
</comment>
<proteinExistence type="predicted"/>
<dbReference type="Proteomes" id="UP000822688">
    <property type="component" value="Chromosome 3"/>
</dbReference>
<protein>
    <submittedName>
        <fullName evidence="1">Uncharacterized protein</fullName>
    </submittedName>
</protein>
<gene>
    <name evidence="1" type="ORF">KC19_3G081300</name>
</gene>
<evidence type="ECO:0000313" key="1">
    <source>
        <dbReference type="EMBL" id="KAG0582732.1"/>
    </source>
</evidence>
<dbReference type="AlphaFoldDB" id="A0A8T0IHC9"/>
<name>A0A8T0IHC9_CERPU</name>
<keyword evidence="2" id="KW-1185">Reference proteome</keyword>